<dbReference type="EMBL" id="KN847497">
    <property type="protein sequence ID" value="KIW12999.1"/>
    <property type="molecule type" value="Genomic_DNA"/>
</dbReference>
<evidence type="ECO:0000313" key="2">
    <source>
        <dbReference type="Proteomes" id="UP000053328"/>
    </source>
</evidence>
<sequence length="133" mass="15786">MSRTDLLHAYRHLYRSGLRAVHYSYPARWEIRDILRECFRSQSKAAFNARRIGNTLEFLEKARLFNGTEHKILKNLLHVKFWKSKGLNHYLMKQSNADYAIATRRNVWRQYQATLTMLNESLDICLQLGAEVK</sequence>
<dbReference type="STRING" id="91928.A0A0D2BPK5"/>
<proteinExistence type="predicted"/>
<evidence type="ECO:0000313" key="1">
    <source>
        <dbReference type="EMBL" id="KIW12999.1"/>
    </source>
</evidence>
<accession>A0A0D2BPK5</accession>
<gene>
    <name evidence="1" type="ORF">PV08_08186</name>
</gene>
<reference evidence="1 2" key="1">
    <citation type="submission" date="2015-01" db="EMBL/GenBank/DDBJ databases">
        <title>The Genome Sequence of Exophiala spinifera CBS89968.</title>
        <authorList>
            <consortium name="The Broad Institute Genomics Platform"/>
            <person name="Cuomo C."/>
            <person name="de Hoog S."/>
            <person name="Gorbushina A."/>
            <person name="Stielow B."/>
            <person name="Teixiera M."/>
            <person name="Abouelleil A."/>
            <person name="Chapman S.B."/>
            <person name="Priest M."/>
            <person name="Young S.K."/>
            <person name="Wortman J."/>
            <person name="Nusbaum C."/>
            <person name="Birren B."/>
        </authorList>
    </citation>
    <scope>NUCLEOTIDE SEQUENCE [LARGE SCALE GENOMIC DNA]</scope>
    <source>
        <strain evidence="1 2">CBS 89968</strain>
    </source>
</reference>
<keyword evidence="2" id="KW-1185">Reference proteome</keyword>
<dbReference type="Proteomes" id="UP000053328">
    <property type="component" value="Unassembled WGS sequence"/>
</dbReference>
<protein>
    <submittedName>
        <fullName evidence="1">Uncharacterized protein</fullName>
    </submittedName>
</protein>
<dbReference type="GeneID" id="27335269"/>
<dbReference type="VEuPathDB" id="FungiDB:PV08_08186"/>
<dbReference type="HOGENOM" id="CLU_139293_0_0_1"/>
<dbReference type="RefSeq" id="XP_016233215.1">
    <property type="nucleotide sequence ID" value="XM_016382512.1"/>
</dbReference>
<name>A0A0D2BPK5_9EURO</name>
<dbReference type="AlphaFoldDB" id="A0A0D2BPK5"/>
<organism evidence="1 2">
    <name type="scientific">Exophiala spinifera</name>
    <dbReference type="NCBI Taxonomy" id="91928"/>
    <lineage>
        <taxon>Eukaryota</taxon>
        <taxon>Fungi</taxon>
        <taxon>Dikarya</taxon>
        <taxon>Ascomycota</taxon>
        <taxon>Pezizomycotina</taxon>
        <taxon>Eurotiomycetes</taxon>
        <taxon>Chaetothyriomycetidae</taxon>
        <taxon>Chaetothyriales</taxon>
        <taxon>Herpotrichiellaceae</taxon>
        <taxon>Exophiala</taxon>
    </lineage>
</organism>
<dbReference type="OrthoDB" id="4392610at2759"/>